<evidence type="ECO:0000313" key="3">
    <source>
        <dbReference type="Proteomes" id="UP001054857"/>
    </source>
</evidence>
<dbReference type="PANTHER" id="PTHR22640:SF2">
    <property type="entry name" value="STRUCTURAL MAINTENANCE OF CHROMOSOMES FLEXIBLE HINGE DOMAIN-CONTAINING PROTEIN 1"/>
    <property type="match status" value="1"/>
</dbReference>
<evidence type="ECO:0000313" key="2">
    <source>
        <dbReference type="EMBL" id="GFR47071.1"/>
    </source>
</evidence>
<feature type="region of interest" description="Disordered" evidence="1">
    <location>
        <begin position="210"/>
        <end position="237"/>
    </location>
</feature>
<sequence>VSKGCACFRDVRVDGAPGAYALRVGSASRKVALREAVLMVEMFSQNVVRHVAVAPYSLPQEPLEPGVPLEIQVEVTTEDGKPLPYDIAAAGLALRLKTPSAEAAAAARGDAGAAVGAAAGGGGSAGNSAAACTVLLQPQPPDEGASPSSRSLWTFVTPGSLVVAGEYTITAEYVELRPELTRELSKSEHHVRSVSHAVQLLPGPPVRATLESDGRSSAAAAAGSEGAGPLLVTNGSDSRGRTLMSSAAVQLRDAYGNPVGLDGVCVRWVLGWPAAEVEVEGYGEAADGGGARMVAGEEPGPAPEAAVAAGAELPSLQGAREDVPYAVEALTDSRGRAFFRELAVAEGSGRVGQQPRDGCADAPQALHLE</sequence>
<proteinExistence type="predicted"/>
<protein>
    <submittedName>
        <fullName evidence="2">Uncharacterized protein</fullName>
    </submittedName>
</protein>
<feature type="region of interest" description="Disordered" evidence="1">
    <location>
        <begin position="349"/>
        <end position="369"/>
    </location>
</feature>
<dbReference type="PANTHER" id="PTHR22640">
    <property type="entry name" value="STRUCTURAL MAINTENANCE OF CHROMOSOMES FLEXIBLE HINGE DOMAIN-CONTAINING PROTEIN 1"/>
    <property type="match status" value="1"/>
</dbReference>
<gene>
    <name evidence="2" type="ORF">Agub_g8758</name>
</gene>
<dbReference type="EMBL" id="BMAR01000016">
    <property type="protein sequence ID" value="GFR47071.1"/>
    <property type="molecule type" value="Genomic_DNA"/>
</dbReference>
<name>A0AAD3DWH9_9CHLO</name>
<reference evidence="2 3" key="1">
    <citation type="journal article" date="2021" name="Sci. Rep.">
        <title>Genome sequencing of the multicellular alga Astrephomene provides insights into convergent evolution of germ-soma differentiation.</title>
        <authorList>
            <person name="Yamashita S."/>
            <person name="Yamamoto K."/>
            <person name="Matsuzaki R."/>
            <person name="Suzuki S."/>
            <person name="Yamaguchi H."/>
            <person name="Hirooka S."/>
            <person name="Minakuchi Y."/>
            <person name="Miyagishima S."/>
            <person name="Kawachi M."/>
            <person name="Toyoda A."/>
            <person name="Nozaki H."/>
        </authorList>
    </citation>
    <scope>NUCLEOTIDE SEQUENCE [LARGE SCALE GENOMIC DNA]</scope>
    <source>
        <strain evidence="2 3">NIES-4017</strain>
    </source>
</reference>
<feature type="non-terminal residue" evidence="2">
    <location>
        <position position="1"/>
    </location>
</feature>
<feature type="compositionally biased region" description="Low complexity" evidence="1">
    <location>
        <begin position="215"/>
        <end position="228"/>
    </location>
</feature>
<dbReference type="Proteomes" id="UP001054857">
    <property type="component" value="Unassembled WGS sequence"/>
</dbReference>
<comment type="caution">
    <text evidence="2">The sequence shown here is derived from an EMBL/GenBank/DDBJ whole genome shotgun (WGS) entry which is preliminary data.</text>
</comment>
<accession>A0AAD3DWH9</accession>
<dbReference type="InterPro" id="IPR038892">
    <property type="entry name" value="SMCHD1"/>
</dbReference>
<organism evidence="2 3">
    <name type="scientific">Astrephomene gubernaculifera</name>
    <dbReference type="NCBI Taxonomy" id="47775"/>
    <lineage>
        <taxon>Eukaryota</taxon>
        <taxon>Viridiplantae</taxon>
        <taxon>Chlorophyta</taxon>
        <taxon>core chlorophytes</taxon>
        <taxon>Chlorophyceae</taxon>
        <taxon>CS clade</taxon>
        <taxon>Chlamydomonadales</taxon>
        <taxon>Astrephomenaceae</taxon>
        <taxon>Astrephomene</taxon>
    </lineage>
</organism>
<feature type="non-terminal residue" evidence="2">
    <location>
        <position position="369"/>
    </location>
</feature>
<evidence type="ECO:0000256" key="1">
    <source>
        <dbReference type="SAM" id="MobiDB-lite"/>
    </source>
</evidence>
<dbReference type="GO" id="GO:0006302">
    <property type="term" value="P:double-strand break repair"/>
    <property type="evidence" value="ECO:0007669"/>
    <property type="project" value="InterPro"/>
</dbReference>
<dbReference type="AlphaFoldDB" id="A0AAD3DWH9"/>
<keyword evidence="3" id="KW-1185">Reference proteome</keyword>